<dbReference type="PANTHER" id="PTHR11040">
    <property type="entry name" value="ZINC/IRON TRANSPORTER"/>
    <property type="match status" value="1"/>
</dbReference>
<keyword evidence="2 5" id="KW-0812">Transmembrane</keyword>
<evidence type="ECO:0000313" key="6">
    <source>
        <dbReference type="EMBL" id="KAG8463161.1"/>
    </source>
</evidence>
<comment type="caution">
    <text evidence="6">The sequence shown here is derived from an EMBL/GenBank/DDBJ whole genome shotgun (WGS) entry which is preliminary data.</text>
</comment>
<accession>A0A8J6C9M8</accession>
<evidence type="ECO:0000256" key="2">
    <source>
        <dbReference type="ARBA" id="ARBA00022692"/>
    </source>
</evidence>
<feature type="transmembrane region" description="Helical" evidence="5">
    <location>
        <begin position="240"/>
        <end position="258"/>
    </location>
</feature>
<dbReference type="Pfam" id="PF02535">
    <property type="entry name" value="Zip"/>
    <property type="match status" value="1"/>
</dbReference>
<organism evidence="6 7">
    <name type="scientific">Diacronema lutheri</name>
    <name type="common">Unicellular marine alga</name>
    <name type="synonym">Monochrysis lutheri</name>
    <dbReference type="NCBI Taxonomy" id="2081491"/>
    <lineage>
        <taxon>Eukaryota</taxon>
        <taxon>Haptista</taxon>
        <taxon>Haptophyta</taxon>
        <taxon>Pavlovophyceae</taxon>
        <taxon>Pavlovales</taxon>
        <taxon>Pavlovaceae</taxon>
        <taxon>Diacronema</taxon>
    </lineage>
</organism>
<dbReference type="AlphaFoldDB" id="A0A8J6C9M8"/>
<evidence type="ECO:0000256" key="3">
    <source>
        <dbReference type="ARBA" id="ARBA00022989"/>
    </source>
</evidence>
<feature type="transmembrane region" description="Helical" evidence="5">
    <location>
        <begin position="13"/>
        <end position="32"/>
    </location>
</feature>
<keyword evidence="7" id="KW-1185">Reference proteome</keyword>
<feature type="transmembrane region" description="Helical" evidence="5">
    <location>
        <begin position="114"/>
        <end position="135"/>
    </location>
</feature>
<evidence type="ECO:0000256" key="4">
    <source>
        <dbReference type="ARBA" id="ARBA00023136"/>
    </source>
</evidence>
<feature type="transmembrane region" description="Helical" evidence="5">
    <location>
        <begin position="202"/>
        <end position="220"/>
    </location>
</feature>
<name>A0A8J6C9M8_DIALT</name>
<keyword evidence="3 5" id="KW-1133">Transmembrane helix</keyword>
<dbReference type="Proteomes" id="UP000751190">
    <property type="component" value="Unassembled WGS sequence"/>
</dbReference>
<dbReference type="OrthoDB" id="262547at2759"/>
<proteinExistence type="predicted"/>
<keyword evidence="4 5" id="KW-0472">Membrane</keyword>
<evidence type="ECO:0000256" key="5">
    <source>
        <dbReference type="SAM" id="Phobius"/>
    </source>
</evidence>
<dbReference type="PANTHER" id="PTHR11040:SF70">
    <property type="entry name" value="OS05G0316100 PROTEIN"/>
    <property type="match status" value="1"/>
</dbReference>
<evidence type="ECO:0000256" key="1">
    <source>
        <dbReference type="ARBA" id="ARBA00004141"/>
    </source>
</evidence>
<dbReference type="GO" id="GO:0005385">
    <property type="term" value="F:zinc ion transmembrane transporter activity"/>
    <property type="evidence" value="ECO:0007669"/>
    <property type="project" value="TreeGrafter"/>
</dbReference>
<feature type="transmembrane region" description="Helical" evidence="5">
    <location>
        <begin position="141"/>
        <end position="164"/>
    </location>
</feature>
<comment type="subcellular location">
    <subcellularLocation>
        <location evidence="1">Membrane</location>
        <topology evidence="1">Multi-pass membrane protein</topology>
    </subcellularLocation>
</comment>
<feature type="transmembrane region" description="Helical" evidence="5">
    <location>
        <begin position="44"/>
        <end position="62"/>
    </location>
</feature>
<dbReference type="EMBL" id="JAGTXO010000017">
    <property type="protein sequence ID" value="KAG8463161.1"/>
    <property type="molecule type" value="Genomic_DNA"/>
</dbReference>
<feature type="transmembrane region" description="Helical" evidence="5">
    <location>
        <begin position="176"/>
        <end position="196"/>
    </location>
</feature>
<reference evidence="6" key="1">
    <citation type="submission" date="2021-05" db="EMBL/GenBank/DDBJ databases">
        <title>The genome of the haptophyte Pavlova lutheri (Diacronema luteri, Pavlovales) - a model for lipid biosynthesis in eukaryotic algae.</title>
        <authorList>
            <person name="Hulatt C.J."/>
            <person name="Posewitz M.C."/>
        </authorList>
    </citation>
    <scope>NUCLEOTIDE SEQUENCE</scope>
    <source>
        <strain evidence="6">NIVA-4/92</strain>
    </source>
</reference>
<sequence>MASAAAPATVGRVLFYSTLTALTTGLGALPLLSCRAVTPRNIAFSNCAAAGMCLAASVSLALEGLCTPLPDARLRVLVGAGLGYLFIVATRSFLQRHEDIKFSSLQGANAQKTLLLIVVMTAHSFAEGVGIGVSFNDRAQFGVYVSTALAIHNIPEGLAVALVLVPQGTPVVKAALWAVISSLPQPLMALPAFLFVRQFGGVLPVGLGFAAAAMAHVACFELLPESREEMAKAKGSDVELLGVLGGAFAAMLAVQMALHEASE</sequence>
<protein>
    <submittedName>
        <fullName evidence="6">Uncharacterized protein</fullName>
    </submittedName>
</protein>
<dbReference type="OMA" id="QRHEDIK"/>
<feature type="transmembrane region" description="Helical" evidence="5">
    <location>
        <begin position="74"/>
        <end position="94"/>
    </location>
</feature>
<dbReference type="GO" id="GO:0016020">
    <property type="term" value="C:membrane"/>
    <property type="evidence" value="ECO:0007669"/>
    <property type="project" value="UniProtKB-SubCell"/>
</dbReference>
<dbReference type="InterPro" id="IPR003689">
    <property type="entry name" value="ZIP"/>
</dbReference>
<gene>
    <name evidence="6" type="ORF">KFE25_011158</name>
</gene>
<evidence type="ECO:0000313" key="7">
    <source>
        <dbReference type="Proteomes" id="UP000751190"/>
    </source>
</evidence>